<dbReference type="Pfam" id="PF05920">
    <property type="entry name" value="Homeobox_KN"/>
    <property type="match status" value="1"/>
</dbReference>
<sequence>MSFRDTHLPDRSLGPLPSICELVPELPRYHHGHHHSALSECQNTSHSRRKYEHNRSPTAPNSSPPSIYKRRRLSAADEEDLQQNGERREHVTREGQPLSAGQWTRYHQTGAMTPDLSPSSRRGSTFSSTGTRTASPRTSPFTNHPVSFTSVRKSPSSSYTSTTQSHGTAPLDLAEEDASLHADSQLQTQWKMSGTDTAHLGHGKLRVENRQLPRLPYLINTSQSQPNSRLNLSENEPTDRAAREPVIVPSPSPPRQLPYYQDHSHNPLSECTVRDTLPAHDYYPESNTAPASAQPRGESSMYPPYPASTHATTYSSPTEYVTSASYNSNFAGPRSCYTSYSPDNAQFHTNLPPGTYTSNHASYPNENHLSTAETKPRKRRGNLPKDTTDKLRAWFMSHLAHPYPTEDEKQQLMDATGLQMTLFDAKITESNTMSLTRDNDGPSAEDDRQEKSINQKAF</sequence>
<dbReference type="GO" id="GO:0003677">
    <property type="term" value="F:DNA binding"/>
    <property type="evidence" value="ECO:0007669"/>
    <property type="project" value="UniProtKB-KW"/>
</dbReference>
<keyword evidence="7" id="KW-1185">Reference proteome</keyword>
<dbReference type="Proteomes" id="UP000015441">
    <property type="component" value="Unassembled WGS sequence"/>
</dbReference>
<feature type="compositionally biased region" description="Polar residues" evidence="4">
    <location>
        <begin position="219"/>
        <end position="235"/>
    </location>
</feature>
<feature type="compositionally biased region" description="Polar residues" evidence="4">
    <location>
        <begin position="136"/>
        <end position="148"/>
    </location>
</feature>
<dbReference type="SUPFAM" id="SSF46689">
    <property type="entry name" value="Homeodomain-like"/>
    <property type="match status" value="1"/>
</dbReference>
<dbReference type="STRING" id="546991.N1JHG3"/>
<dbReference type="OrthoDB" id="10056939at2759"/>
<evidence type="ECO:0000256" key="3">
    <source>
        <dbReference type="ARBA" id="ARBA00023242"/>
    </source>
</evidence>
<protein>
    <recommendedName>
        <fullName evidence="5">KN homeodomain domain-containing protein</fullName>
    </recommendedName>
</protein>
<dbReference type="PANTHER" id="PTHR11850">
    <property type="entry name" value="HOMEOBOX PROTEIN TRANSCRIPTION FACTORS"/>
    <property type="match status" value="1"/>
</dbReference>
<evidence type="ECO:0000313" key="6">
    <source>
        <dbReference type="EMBL" id="CCU81682.1"/>
    </source>
</evidence>
<keyword evidence="3" id="KW-0539">Nucleus</keyword>
<feature type="region of interest" description="Disordered" evidence="4">
    <location>
        <begin position="348"/>
        <end position="386"/>
    </location>
</feature>
<dbReference type="HOGENOM" id="CLU_597152_0_0_1"/>
<feature type="region of interest" description="Disordered" evidence="4">
    <location>
        <begin position="34"/>
        <end position="168"/>
    </location>
</feature>
<dbReference type="InterPro" id="IPR008422">
    <property type="entry name" value="KN_HD"/>
</dbReference>
<evidence type="ECO:0000256" key="4">
    <source>
        <dbReference type="SAM" id="MobiDB-lite"/>
    </source>
</evidence>
<evidence type="ECO:0000256" key="2">
    <source>
        <dbReference type="ARBA" id="ARBA00023155"/>
    </source>
</evidence>
<dbReference type="InParanoid" id="N1JHG3"/>
<dbReference type="CDD" id="cd00086">
    <property type="entry name" value="homeodomain"/>
    <property type="match status" value="1"/>
</dbReference>
<proteinExistence type="predicted"/>
<feature type="compositionally biased region" description="Polar residues" evidence="4">
    <location>
        <begin position="355"/>
        <end position="373"/>
    </location>
</feature>
<feature type="compositionally biased region" description="Polar residues" evidence="4">
    <location>
        <begin position="56"/>
        <end position="65"/>
    </location>
</feature>
<dbReference type="InterPro" id="IPR001356">
    <property type="entry name" value="HD"/>
</dbReference>
<comment type="caution">
    <text evidence="6">The sequence shown here is derived from an EMBL/GenBank/DDBJ whole genome shotgun (WGS) entry which is preliminary data.</text>
</comment>
<dbReference type="Gene3D" id="1.10.10.60">
    <property type="entry name" value="Homeodomain-like"/>
    <property type="match status" value="1"/>
</dbReference>
<feature type="domain" description="KN homeodomain" evidence="5">
    <location>
        <begin position="394"/>
        <end position="420"/>
    </location>
</feature>
<name>N1JHG3_BLUG1</name>
<feature type="region of interest" description="Disordered" evidence="4">
    <location>
        <begin position="219"/>
        <end position="313"/>
    </location>
</feature>
<dbReference type="eggNOG" id="KOG0773">
    <property type="taxonomic scope" value="Eukaryota"/>
</dbReference>
<feature type="compositionally biased region" description="Basic and acidic residues" evidence="4">
    <location>
        <begin position="437"/>
        <end position="458"/>
    </location>
</feature>
<feature type="compositionally biased region" description="Low complexity" evidence="4">
    <location>
        <begin position="149"/>
        <end position="168"/>
    </location>
</feature>
<accession>N1JHG3</accession>
<reference evidence="6 7" key="1">
    <citation type="journal article" date="2010" name="Science">
        <title>Genome expansion and gene loss in powdery mildew fungi reveal tradeoffs in extreme parasitism.</title>
        <authorList>
            <person name="Spanu P.D."/>
            <person name="Abbott J.C."/>
            <person name="Amselem J."/>
            <person name="Burgis T.A."/>
            <person name="Soanes D.M."/>
            <person name="Stueber K."/>
            <person name="Ver Loren van Themaat E."/>
            <person name="Brown J.K.M."/>
            <person name="Butcher S.A."/>
            <person name="Gurr S.J."/>
            <person name="Lebrun M.-H."/>
            <person name="Ridout C.J."/>
            <person name="Schulze-Lefert P."/>
            <person name="Talbot N.J."/>
            <person name="Ahmadinejad N."/>
            <person name="Ametz C."/>
            <person name="Barton G.R."/>
            <person name="Benjdia M."/>
            <person name="Bidzinski P."/>
            <person name="Bindschedler L.V."/>
            <person name="Both M."/>
            <person name="Brewer M.T."/>
            <person name="Cadle-Davidson L."/>
            <person name="Cadle-Davidson M.M."/>
            <person name="Collemare J."/>
            <person name="Cramer R."/>
            <person name="Frenkel O."/>
            <person name="Godfrey D."/>
            <person name="Harriman J."/>
            <person name="Hoede C."/>
            <person name="King B.C."/>
            <person name="Klages S."/>
            <person name="Kleemann J."/>
            <person name="Knoll D."/>
            <person name="Koti P.S."/>
            <person name="Kreplak J."/>
            <person name="Lopez-Ruiz F.J."/>
            <person name="Lu X."/>
            <person name="Maekawa T."/>
            <person name="Mahanil S."/>
            <person name="Micali C."/>
            <person name="Milgroom M.G."/>
            <person name="Montana G."/>
            <person name="Noir S."/>
            <person name="O'Connell R.J."/>
            <person name="Oberhaensli S."/>
            <person name="Parlange F."/>
            <person name="Pedersen C."/>
            <person name="Quesneville H."/>
            <person name="Reinhardt R."/>
            <person name="Rott M."/>
            <person name="Sacristan S."/>
            <person name="Schmidt S.M."/>
            <person name="Schoen M."/>
            <person name="Skamnioti P."/>
            <person name="Sommer H."/>
            <person name="Stephens A."/>
            <person name="Takahara H."/>
            <person name="Thordal-Christensen H."/>
            <person name="Vigouroux M."/>
            <person name="Wessling R."/>
            <person name="Wicker T."/>
            <person name="Panstruga R."/>
        </authorList>
    </citation>
    <scope>NUCLEOTIDE SEQUENCE [LARGE SCALE GENOMIC DNA]</scope>
    <source>
        <strain evidence="6">DH14</strain>
    </source>
</reference>
<keyword evidence="2" id="KW-0371">Homeobox</keyword>
<dbReference type="InterPro" id="IPR050224">
    <property type="entry name" value="TALE_homeobox"/>
</dbReference>
<organism evidence="6 7">
    <name type="scientific">Blumeria graminis f. sp. hordei (strain DH14)</name>
    <name type="common">Barley powdery mildew</name>
    <name type="synonym">Oidium monilioides f. sp. hordei</name>
    <dbReference type="NCBI Taxonomy" id="546991"/>
    <lineage>
        <taxon>Eukaryota</taxon>
        <taxon>Fungi</taxon>
        <taxon>Dikarya</taxon>
        <taxon>Ascomycota</taxon>
        <taxon>Pezizomycotina</taxon>
        <taxon>Leotiomycetes</taxon>
        <taxon>Erysiphales</taxon>
        <taxon>Erysiphaceae</taxon>
        <taxon>Blumeria</taxon>
        <taxon>Blumeria hordei</taxon>
    </lineage>
</organism>
<dbReference type="GO" id="GO:0006355">
    <property type="term" value="P:regulation of DNA-templated transcription"/>
    <property type="evidence" value="ECO:0007669"/>
    <property type="project" value="InterPro"/>
</dbReference>
<evidence type="ECO:0000256" key="1">
    <source>
        <dbReference type="ARBA" id="ARBA00023125"/>
    </source>
</evidence>
<gene>
    <name evidence="6" type="ORF">BGHDH14_bgh01444</name>
</gene>
<keyword evidence="1" id="KW-0238">DNA-binding</keyword>
<feature type="compositionally biased region" description="Polar residues" evidence="4">
    <location>
        <begin position="99"/>
        <end position="111"/>
    </location>
</feature>
<evidence type="ECO:0000313" key="7">
    <source>
        <dbReference type="Proteomes" id="UP000015441"/>
    </source>
</evidence>
<dbReference type="InterPro" id="IPR009057">
    <property type="entry name" value="Homeodomain-like_sf"/>
</dbReference>
<feature type="compositionally biased region" description="Low complexity" evidence="4">
    <location>
        <begin position="117"/>
        <end position="135"/>
    </location>
</feature>
<dbReference type="EMBL" id="CAUH01005341">
    <property type="protein sequence ID" value="CCU81682.1"/>
    <property type="molecule type" value="Genomic_DNA"/>
</dbReference>
<dbReference type="AlphaFoldDB" id="N1JHG3"/>
<evidence type="ECO:0000259" key="5">
    <source>
        <dbReference type="Pfam" id="PF05920"/>
    </source>
</evidence>
<feature type="region of interest" description="Disordered" evidence="4">
    <location>
        <begin position="429"/>
        <end position="458"/>
    </location>
</feature>